<evidence type="ECO:0000256" key="1">
    <source>
        <dbReference type="SAM" id="MobiDB-lite"/>
    </source>
</evidence>
<evidence type="ECO:0000313" key="2">
    <source>
        <dbReference type="EMBL" id="SNQ50073.1"/>
    </source>
</evidence>
<dbReference type="AlphaFoldDB" id="A0A2I2KWL4"/>
<organism evidence="2 3">
    <name type="scientific">Frankia canadensis</name>
    <dbReference type="NCBI Taxonomy" id="1836972"/>
    <lineage>
        <taxon>Bacteria</taxon>
        <taxon>Bacillati</taxon>
        <taxon>Actinomycetota</taxon>
        <taxon>Actinomycetes</taxon>
        <taxon>Frankiales</taxon>
        <taxon>Frankiaceae</taxon>
        <taxon>Frankia</taxon>
    </lineage>
</organism>
<name>A0A2I2KWL4_9ACTN</name>
<dbReference type="EMBL" id="FZMO01000335">
    <property type="protein sequence ID" value="SNQ50073.1"/>
    <property type="molecule type" value="Genomic_DNA"/>
</dbReference>
<protein>
    <submittedName>
        <fullName evidence="2">Uncharacterized protein</fullName>
    </submittedName>
</protein>
<sequence>MPSRKKLLDSPPALRYRSHPTPANACRPATTLLPVQGLDCCTPMTIRSRRNYAHAIGRRGPGHVDGPDLTRRAGMAGRRATPGQRRTDTPRNTPQRRHRGAVVPQARDRGGENMNATRGG</sequence>
<feature type="region of interest" description="Disordered" evidence="1">
    <location>
        <begin position="1"/>
        <end position="28"/>
    </location>
</feature>
<keyword evidence="3" id="KW-1185">Reference proteome</keyword>
<gene>
    <name evidence="2" type="ORF">FRACA_400006</name>
</gene>
<accession>A0A2I2KWL4</accession>
<reference evidence="2 3" key="1">
    <citation type="submission" date="2017-06" db="EMBL/GenBank/DDBJ databases">
        <authorList>
            <person name="Kim H.J."/>
            <person name="Triplett B.A."/>
        </authorList>
    </citation>
    <scope>NUCLEOTIDE SEQUENCE [LARGE SCALE GENOMIC DNA]</scope>
    <source>
        <strain evidence="2">FRACA_ARgP5</strain>
    </source>
</reference>
<feature type="region of interest" description="Disordered" evidence="1">
    <location>
        <begin position="56"/>
        <end position="120"/>
    </location>
</feature>
<evidence type="ECO:0000313" key="3">
    <source>
        <dbReference type="Proteomes" id="UP000234331"/>
    </source>
</evidence>
<dbReference type="Proteomes" id="UP000234331">
    <property type="component" value="Unassembled WGS sequence"/>
</dbReference>
<proteinExistence type="predicted"/>